<dbReference type="InterPro" id="IPR001715">
    <property type="entry name" value="CH_dom"/>
</dbReference>
<feature type="domain" description="Calponin-homology (CH)" evidence="11">
    <location>
        <begin position="44"/>
        <end position="150"/>
    </location>
</feature>
<comment type="subcellular location">
    <subcellularLocation>
        <location evidence="1">Cytoplasm</location>
        <location evidence="1">Cytoskeleton</location>
    </subcellularLocation>
</comment>
<accession>A0A8D3DDL5</accession>
<feature type="domain" description="Calponin-homology (CH)" evidence="11">
    <location>
        <begin position="167"/>
        <end position="274"/>
    </location>
</feature>
<dbReference type="InterPro" id="IPR001298">
    <property type="entry name" value="Filamin/ABP280_rpt"/>
</dbReference>
<feature type="compositionally biased region" description="Polar residues" evidence="10">
    <location>
        <begin position="2216"/>
        <end position="2226"/>
    </location>
</feature>
<keyword evidence="7" id="KW-0009">Actin-binding</keyword>
<feature type="repeat" description="Filamin" evidence="9">
    <location>
        <begin position="962"/>
        <end position="1057"/>
    </location>
</feature>
<evidence type="ECO:0000256" key="7">
    <source>
        <dbReference type="ARBA" id="ARBA00023203"/>
    </source>
</evidence>
<feature type="repeat" description="Filamin" evidence="9">
    <location>
        <begin position="1058"/>
        <end position="1150"/>
    </location>
</feature>
<feature type="repeat" description="Filamin" evidence="9">
    <location>
        <begin position="1345"/>
        <end position="1437"/>
    </location>
</feature>
<dbReference type="InterPro" id="IPR014756">
    <property type="entry name" value="Ig_E-set"/>
</dbReference>
<dbReference type="InterPro" id="IPR017868">
    <property type="entry name" value="Filamin/ABP280_repeat-like"/>
</dbReference>
<dbReference type="Gene3D" id="1.10.418.10">
    <property type="entry name" value="Calponin-like domain"/>
    <property type="match status" value="2"/>
</dbReference>
<dbReference type="SMART" id="SM00033">
    <property type="entry name" value="CH"/>
    <property type="match status" value="2"/>
</dbReference>
<dbReference type="FunFam" id="2.60.40.10:FF:000138">
    <property type="entry name" value="filamin-B isoform X1"/>
    <property type="match status" value="1"/>
</dbReference>
<dbReference type="PROSITE" id="PS00019">
    <property type="entry name" value="ACTININ_1"/>
    <property type="match status" value="1"/>
</dbReference>
<keyword evidence="5" id="KW-0677">Repeat</keyword>
<dbReference type="PANTHER" id="PTHR38537">
    <property type="entry name" value="JITTERBUG, ISOFORM N"/>
    <property type="match status" value="1"/>
</dbReference>
<feature type="repeat" description="Filamin" evidence="9">
    <location>
        <begin position="371"/>
        <end position="469"/>
    </location>
</feature>
<feature type="repeat" description="Filamin" evidence="9">
    <location>
        <begin position="663"/>
        <end position="759"/>
    </location>
</feature>
<feature type="repeat" description="Filamin" evidence="9">
    <location>
        <begin position="2371"/>
        <end position="2464"/>
    </location>
</feature>
<dbReference type="GO" id="GO:0051015">
    <property type="term" value="F:actin filament binding"/>
    <property type="evidence" value="ECO:0007669"/>
    <property type="project" value="InterPro"/>
</dbReference>
<dbReference type="InterPro" id="IPR044801">
    <property type="entry name" value="Filamin"/>
</dbReference>
<dbReference type="Gene3D" id="2.60.40.10">
    <property type="entry name" value="Immunoglobulins"/>
    <property type="match status" value="24"/>
</dbReference>
<evidence type="ECO:0000256" key="9">
    <source>
        <dbReference type="PROSITE-ProRule" id="PRU00087"/>
    </source>
</evidence>
<feature type="repeat" description="Filamin" evidence="9">
    <location>
        <begin position="2468"/>
        <end position="2560"/>
    </location>
</feature>
<evidence type="ECO:0000313" key="12">
    <source>
        <dbReference type="Ensembl" id="ENSSMAP00000057624.1"/>
    </source>
</evidence>
<dbReference type="FunFam" id="2.60.40.10:FF:000096">
    <property type="entry name" value="filamin-C isoform X2"/>
    <property type="match status" value="1"/>
</dbReference>
<dbReference type="Pfam" id="PF00307">
    <property type="entry name" value="CH"/>
    <property type="match status" value="2"/>
</dbReference>
<evidence type="ECO:0000259" key="11">
    <source>
        <dbReference type="PROSITE" id="PS50021"/>
    </source>
</evidence>
<dbReference type="PANTHER" id="PTHR38537:SF12">
    <property type="entry name" value="FILAMIN-C"/>
    <property type="match status" value="1"/>
</dbReference>
<dbReference type="InterPro" id="IPR013783">
    <property type="entry name" value="Ig-like_fold"/>
</dbReference>
<reference evidence="12" key="2">
    <citation type="submission" date="2025-08" db="UniProtKB">
        <authorList>
            <consortium name="Ensembl"/>
        </authorList>
    </citation>
    <scope>IDENTIFICATION</scope>
</reference>
<dbReference type="Ensembl" id="ENSSMAT00000082300.1">
    <property type="protein sequence ID" value="ENSSMAP00000057624.1"/>
    <property type="gene ID" value="ENSSMAG00000010959.2"/>
</dbReference>
<dbReference type="PROSITE" id="PS00020">
    <property type="entry name" value="ACTININ_2"/>
    <property type="match status" value="1"/>
</dbReference>
<feature type="repeat" description="Filamin" evidence="9">
    <location>
        <begin position="1822"/>
        <end position="1914"/>
    </location>
</feature>
<dbReference type="GO" id="GO:0030036">
    <property type="term" value="P:actin cytoskeleton organization"/>
    <property type="evidence" value="ECO:0007669"/>
    <property type="project" value="InterPro"/>
</dbReference>
<dbReference type="FunFam" id="2.60.40.10:FF:000042">
    <property type="entry name" value="Filamin-B isoform B"/>
    <property type="match status" value="2"/>
</dbReference>
<dbReference type="FunFam" id="2.60.40.10:FF:000157">
    <property type="entry name" value="filamin-C isoform X1"/>
    <property type="match status" value="1"/>
</dbReference>
<feature type="region of interest" description="Disordered" evidence="10">
    <location>
        <begin position="1"/>
        <end position="38"/>
    </location>
</feature>
<evidence type="ECO:0000256" key="3">
    <source>
        <dbReference type="ARBA" id="ARBA00022490"/>
    </source>
</evidence>
<dbReference type="FunFam" id="2.60.40.10:FF:000168">
    <property type="entry name" value="filamin-C isoform X2"/>
    <property type="match status" value="1"/>
</dbReference>
<dbReference type="PROSITE" id="PS50021">
    <property type="entry name" value="CH"/>
    <property type="match status" value="2"/>
</dbReference>
<feature type="repeat" description="Filamin" evidence="9">
    <location>
        <begin position="1438"/>
        <end position="1533"/>
    </location>
</feature>
<feature type="repeat" description="Filamin" evidence="9">
    <location>
        <begin position="2212"/>
        <end position="2274"/>
    </location>
</feature>
<feature type="repeat" description="Filamin" evidence="9">
    <location>
        <begin position="1151"/>
        <end position="1245"/>
    </location>
</feature>
<dbReference type="GeneTree" id="ENSGT00940000153588"/>
<organism evidence="12 13">
    <name type="scientific">Scophthalmus maximus</name>
    <name type="common">Turbot</name>
    <name type="synonym">Psetta maxima</name>
    <dbReference type="NCBI Taxonomy" id="52904"/>
    <lineage>
        <taxon>Eukaryota</taxon>
        <taxon>Metazoa</taxon>
        <taxon>Chordata</taxon>
        <taxon>Craniata</taxon>
        <taxon>Vertebrata</taxon>
        <taxon>Euteleostomi</taxon>
        <taxon>Actinopterygii</taxon>
        <taxon>Neopterygii</taxon>
        <taxon>Teleostei</taxon>
        <taxon>Neoteleostei</taxon>
        <taxon>Acanthomorphata</taxon>
        <taxon>Carangaria</taxon>
        <taxon>Pleuronectiformes</taxon>
        <taxon>Pleuronectoidei</taxon>
        <taxon>Scophthalmidae</taxon>
        <taxon>Scophthalmus</taxon>
    </lineage>
</organism>
<keyword evidence="6" id="KW-0832">Ubl conjugation</keyword>
<dbReference type="FunFam" id="2.60.40.10:FF:000118">
    <property type="entry name" value="filamin-C isoform X2"/>
    <property type="match status" value="1"/>
</dbReference>
<keyword evidence="4" id="KW-0597">Phosphoprotein</keyword>
<feature type="repeat" description="Filamin" evidence="9">
    <location>
        <begin position="2277"/>
        <end position="2369"/>
    </location>
</feature>
<reference evidence="12" key="1">
    <citation type="submission" date="2023-05" db="EMBL/GenBank/DDBJ databases">
        <title>High-quality long-read genome of Scophthalmus maximus.</title>
        <authorList>
            <person name="Lien S."/>
            <person name="Martinez P."/>
        </authorList>
    </citation>
    <scope>NUCLEOTIDE SEQUENCE [LARGE SCALE GENOMIC DNA]</scope>
</reference>
<feature type="compositionally biased region" description="Polar residues" evidence="10">
    <location>
        <begin position="1"/>
        <end position="16"/>
    </location>
</feature>
<proteinExistence type="inferred from homology"/>
<dbReference type="SUPFAM" id="SSF81296">
    <property type="entry name" value="E set domains"/>
    <property type="match status" value="24"/>
</dbReference>
<dbReference type="Pfam" id="PF00630">
    <property type="entry name" value="Filamin"/>
    <property type="match status" value="24"/>
</dbReference>
<dbReference type="FunFam" id="2.60.40.10:FF:000001">
    <property type="entry name" value="Filamin-C isoform b"/>
    <property type="match status" value="5"/>
</dbReference>
<dbReference type="FunFam" id="2.60.40.10:FF:000126">
    <property type="entry name" value="filamin-C isoform X1"/>
    <property type="match status" value="1"/>
</dbReference>
<evidence type="ECO:0000256" key="1">
    <source>
        <dbReference type="ARBA" id="ARBA00004245"/>
    </source>
</evidence>
<sequence length="2692" mass="289036">MMSNSGFMEPQFYQSSAERGGAGEEEEEMPATEKDLAEDAPWKKIQQNTFTRWCNEHLKVLNKRINDLQKDLSDGLKLIGLLEVLSQKKMYRKYHSRPNFRQMKLENVSVALEFLEREHIRLVSIDSKAIVDGNLKLILGLIWTLILHYSISMPMWEDEDDEDAKKLTPKQRLLGWIQNKVPQLPITNFHRDWRDGKALGALVDNCAPGEEDLESIINHQKIIKPLHEFNNQTEVIAPEEIVDPNVDEHSVMTYLSQFPKSKLKPGAPLRAKTLHPKRAKAFGPGVEPRGNVVLKPAEFLVETVEAGLGEVLVYVEDPEGHTEEARVIPNNDKNRTYSVVYLPKVEGLHRVKVLFAGQDIDRSPFVVHVSKALGDPSRVQARGPGLQPTGNVSNKPTYFDIYTAGAGAGDVGVIIVDSNGRRDTVEIVLENKGDSILRCTYVPVLEGAHTIYVTFAGQQIPRSPFTVNISEASNPNACRASGRGLQPKGLRVKEVADFKVHTKGAGSGELKVTVKGPKGLEEPVKVLEMENGLYECNYYPIMTGIYIITAKWGGHGIPRSPFEVQVSEEAGPQKVRAWGPGLETGMVGKSADFVVEAIGTEVGTLGFSIEGPSQAKIECDDKGDGSCDVRYWPTEPGDYAVHVICDDEDIKDSPFMAHVLPAANDVFPEKVKCFGPGLEPLGCIVNKPADFTIDAHGAGRGELKLYAQDAEGFPIDIQITDNGDSTYFCVYIPTKPIKHTIIITWGEVNVPNSPFRVTIGEGSHPENVKVYGPGVEKTGLKANEPTYFTVDCSDAGQGDVSIGIKCAPGVVGPAEADIDFDIIKNDNDTFTVKYTPPGPGQYTIMVLFADQEIPISPFRIKVDPSHDAAKVRAEGPGLNKTGVEVGKPTHFNIYTKGAGKAKQEVQFAAAAQGDAVRDFEIIDNHDYSYTVRYTAVQQGNVSVSVCHGGDAIPKSPFNISVAPPLDLSKVKVQGLNNKVDVGKDEEFTVSTRGAGGQGKLEVRITSPSRRPIPCKLEPGSANELHTVKYIPPEEGSYRVDVSYDGNPVQGSPFTVEGVMPPDPSKVRAYGPGLQGGVVGKPAPFAIDTKGAGTGGLGLTVEGPCEAKIECQDNGDGSCSVSYLPTEPGEYAINILFADQHIPSSPFKAVVQSVFDPTKVTASGPGLERGKVNEDGSFTVDCSKAGEAELTIEIISDSGSKAEVHVQNNSDGTYSITYIPQFHGMYTITIKYGGHAVPQFPIRLQVDPAVDTSGVKVYGPGVEPRGVLREVTTHFIVEARAFYKSGSQIKSCISNPSGANTDAYITDKGDGTYRVEYTPYEDGLHLVEVLFDEVSVPTSPFRVSVTEGCDPSRVRAYGPGLEEGLVNKPNRFTVETRGAGTGGLGLAIEGPSEAKMSCKDNKDGSCSVEYIPFTPGDYDVNITFGGLPIPGSPFRVPVRELVDPSKVRCSGPGLGSGVRAHVPQTFTVDSSKAGVAPLEVQLYGPTGVAEPISITDNGDGTHTVNYTPASDGPYTVCVKYADQEVPRSPFKIKTLPAHDASKVRASGPGLNASGVSASLPVEFTIDARDAGEGLLTVQILDPEGKPKKANIRDNRDGTYTVSYVPDMTGRYTITIKYGGDEIPYSPYRIHALPTGDASKCLVTVSIGGHGLGSGIGPTIQIGEETVITVDAKAAGKGKVTCKVSTPDGAELDVDVVENADGTFDIYYTAPEPGKYVITIRFGGEHIPNSPFHVVASDVPIIKEPCDKLQLHQPFSPYPFGVKVQLFSPGEVRMPSGRTACPHITDNKDGTVTVKYSPTERGLHEMDIKYDGNHIPGSPLQFYVDAINSGHVTAYGPGLSHGTVNRPATFTIVTKDAGEGGLSLAVEGPSKAEISCKDNKDGTCTVSYLPTAPGDYNILVKFDDKHIPGSPFTAKITGDDSMRTSQLNVGTATDVSLKITETDLSSLTATIRAPSGHEEPCLLKRLPNRHIGISFTPKEVGEHVVSVKKNGKHVTNSPFKIMVGQSEIGDASKVKVYGQGLLEGHTFEVAEFIVDTRNAGYGGLGLSIEGPSKVDINCEDVEDGTCKVTYCPTEPGNYIINIKFADQHVPGSPFTVKVFGDGRMKESITRKRQASSIATVGSTCDLNLKIPGNWFQMVSNQERLTRTFTRSSHTYTRTERTEISKTRAGETKREVRVEESTQVGGDPFRDVFGDFLGRENLSGFSGSRPPPSGEAGNQEMTAQVTSPGGKTEDAEIIKGEDSTYSVRFIPQEMGPHTVNVKYRGQHVPGSPFQFTVGPLGEGGAHKVRAGGTGLDRGVAGIPAEFSIWTREAGAGGLSIAVEGPSKAEITFEDRKDGSCGVAYVVQEPGDYEVSIKFNDEHIPDSPFIVPIATLSDDARRLTITSLQEMGLKVGHEASFSVQLNGARGLIDAKIHTPSGAIEECHITEMDTDQHAIRFIPRENGVHSIDVRFNGSHVPGSPFKIRVGEPGQVGDPGLVSAFGPGLEGGTTGAASEFVVNTCNAGAGALSVTIDGPSKVKMDCQESPEGYKVSYTPMAPGNYLISIKYGGLQHIGGSPFKAKVSGPRLSGGHSLHETSSVLVETVTKSSVMGGAFASLPKFSSDASKVVSRGAGLSKAFVGQKNTFTVDCSKAGTNMLMVGVHGPKTPCEEVYVKHMGNKMYSVTYTVKEQGSYILILKWGDDNVPGSPFHVTVP</sequence>
<dbReference type="GO" id="GO:0007399">
    <property type="term" value="P:nervous system development"/>
    <property type="evidence" value="ECO:0007669"/>
    <property type="project" value="UniProtKB-ARBA"/>
</dbReference>
<feature type="repeat" description="Filamin" evidence="9">
    <location>
        <begin position="2004"/>
        <end position="2096"/>
    </location>
</feature>
<evidence type="ECO:0000256" key="6">
    <source>
        <dbReference type="ARBA" id="ARBA00022843"/>
    </source>
</evidence>
<dbReference type="InterPro" id="IPR036872">
    <property type="entry name" value="CH_dom_sf"/>
</dbReference>
<evidence type="ECO:0000256" key="2">
    <source>
        <dbReference type="ARBA" id="ARBA00009238"/>
    </source>
</evidence>
<dbReference type="FunFam" id="2.60.40.10:FF:000079">
    <property type="entry name" value="Filamin-B isoform C"/>
    <property type="match status" value="1"/>
</dbReference>
<gene>
    <name evidence="12" type="primary">flncb</name>
</gene>
<keyword evidence="8" id="KW-0206">Cytoskeleton</keyword>
<feature type="repeat" description="Filamin" evidence="9">
    <location>
        <begin position="1769"/>
        <end position="1822"/>
    </location>
</feature>
<evidence type="ECO:0000313" key="13">
    <source>
        <dbReference type="Proteomes" id="UP000694558"/>
    </source>
</evidence>
<feature type="repeat" description="Filamin" evidence="9">
    <location>
        <begin position="567"/>
        <end position="659"/>
    </location>
</feature>
<dbReference type="Proteomes" id="UP000694558">
    <property type="component" value="Chromosome 2"/>
</dbReference>
<name>A0A8D3DDL5_SCOMX</name>
<comment type="similarity">
    <text evidence="2">Belongs to the filamin family.</text>
</comment>
<dbReference type="FunFam" id="2.60.40.10:FF:000102">
    <property type="entry name" value="filamin-B isoform X2"/>
    <property type="match status" value="1"/>
</dbReference>
<feature type="repeat" description="Filamin" evidence="9">
    <location>
        <begin position="2597"/>
        <end position="2691"/>
    </location>
</feature>
<feature type="repeat" description="Filamin" evidence="9">
    <location>
        <begin position="1246"/>
        <end position="1344"/>
    </location>
</feature>
<feature type="repeat" description="Filamin" evidence="9">
    <location>
        <begin position="1534"/>
        <end position="1630"/>
    </location>
</feature>
<dbReference type="PROSITE" id="PS50194">
    <property type="entry name" value="FILAMIN_REPEAT"/>
    <property type="match status" value="24"/>
</dbReference>
<dbReference type="InterPro" id="IPR001589">
    <property type="entry name" value="Actinin_actin-bd_CS"/>
</dbReference>
<protein>
    <submittedName>
        <fullName evidence="12">Filamin C, gamma b (actin binding protein 280)</fullName>
    </submittedName>
</protein>
<feature type="repeat" description="Filamin" evidence="9">
    <location>
        <begin position="1643"/>
        <end position="1734"/>
    </location>
</feature>
<dbReference type="GO" id="GO:0005856">
    <property type="term" value="C:cytoskeleton"/>
    <property type="evidence" value="ECO:0007669"/>
    <property type="project" value="UniProtKB-SubCell"/>
</dbReference>
<dbReference type="FunFam" id="2.60.40.10:FF:000154">
    <property type="entry name" value="filamin-B isoform X1"/>
    <property type="match status" value="1"/>
</dbReference>
<dbReference type="FunFam" id="1.10.418.10:FF:000006">
    <property type="entry name" value="Filamin-B isoform A"/>
    <property type="match status" value="1"/>
</dbReference>
<evidence type="ECO:0000256" key="10">
    <source>
        <dbReference type="SAM" id="MobiDB-lite"/>
    </source>
</evidence>
<dbReference type="FunFam" id="2.60.40.10:FF:000122">
    <property type="entry name" value="filamin-C isoform X2"/>
    <property type="match status" value="1"/>
</dbReference>
<feature type="repeat" description="Filamin" evidence="9">
    <location>
        <begin position="760"/>
        <end position="862"/>
    </location>
</feature>
<keyword evidence="3" id="KW-0963">Cytoplasm</keyword>
<dbReference type="FunFam" id="2.60.40.10:FF:000007">
    <property type="entry name" value="Filamin-B isoform C"/>
    <property type="match status" value="3"/>
</dbReference>
<feature type="region of interest" description="Disordered" evidence="10">
    <location>
        <begin position="2198"/>
        <end position="2230"/>
    </location>
</feature>
<dbReference type="FunFam" id="2.60.40.10:FF:000092">
    <property type="entry name" value="Filamin-B isoform B"/>
    <property type="match status" value="1"/>
</dbReference>
<feature type="repeat" description="Filamin" evidence="9">
    <location>
        <begin position="863"/>
        <end position="961"/>
    </location>
</feature>
<feature type="repeat" description="Filamin" evidence="9">
    <location>
        <begin position="1912"/>
        <end position="2001"/>
    </location>
</feature>
<evidence type="ECO:0000256" key="5">
    <source>
        <dbReference type="ARBA" id="ARBA00022737"/>
    </source>
</evidence>
<feature type="repeat" description="Filamin" evidence="9">
    <location>
        <begin position="470"/>
        <end position="566"/>
    </location>
</feature>
<evidence type="ECO:0000256" key="8">
    <source>
        <dbReference type="ARBA" id="ARBA00023212"/>
    </source>
</evidence>
<dbReference type="SMART" id="SM00557">
    <property type="entry name" value="IG_FLMN"/>
    <property type="match status" value="24"/>
</dbReference>
<feature type="repeat" description="Filamin" evidence="9">
    <location>
        <begin position="271"/>
        <end position="369"/>
    </location>
</feature>
<evidence type="ECO:0000256" key="4">
    <source>
        <dbReference type="ARBA" id="ARBA00022553"/>
    </source>
</evidence>
<dbReference type="SUPFAM" id="SSF47576">
    <property type="entry name" value="Calponin-homology domain, CH-domain"/>
    <property type="match status" value="1"/>
</dbReference>